<proteinExistence type="inferred from homology"/>
<dbReference type="PANTHER" id="PTHR47505">
    <property type="entry name" value="DNA UTILIZATION PROTEIN YHGH"/>
    <property type="match status" value="1"/>
</dbReference>
<evidence type="ECO:0000259" key="2">
    <source>
        <dbReference type="Pfam" id="PF00156"/>
    </source>
</evidence>
<feature type="domain" description="Phosphoribosyltransferase" evidence="2">
    <location>
        <begin position="143"/>
        <end position="230"/>
    </location>
</feature>
<dbReference type="CDD" id="cd06223">
    <property type="entry name" value="PRTases_typeI"/>
    <property type="match status" value="1"/>
</dbReference>
<dbReference type="Proteomes" id="UP000013866">
    <property type="component" value="Unassembled WGS sequence"/>
</dbReference>
<sequence length="234" mass="27710">MSINRCSYCQKRLIRNLKISEILFFTPKISQICAECDSLFRLLDQERGCRTCQQVMNTVNDHCDDCLEWKKRYPEYDFCHHAKFYYDVAFKEWLKRYKFMGDIRLAGTFAKYWQEAHGIFADYLMCPIPITKERLNERGFNQVTEMLKVAKVPYQQLLKRPKNHLPQAQKTKQERLASHQPFQLMVDPSIIEKKKILLVDDVYTTGQTLFHAADCLLPYFPGKIRTFSLARTTN</sequence>
<dbReference type="Pfam" id="PF00156">
    <property type="entry name" value="Pribosyltran"/>
    <property type="match status" value="1"/>
</dbReference>
<dbReference type="InterPro" id="IPR051910">
    <property type="entry name" value="ComF/GntX_DNA_util-trans"/>
</dbReference>
<evidence type="ECO:0000313" key="4">
    <source>
        <dbReference type="Proteomes" id="UP000013866"/>
    </source>
</evidence>
<dbReference type="InterPro" id="IPR000836">
    <property type="entry name" value="PRTase_dom"/>
</dbReference>
<keyword evidence="4" id="KW-1185">Reference proteome</keyword>
<gene>
    <name evidence="3" type="ORF">UAO_02666</name>
</gene>
<dbReference type="PANTHER" id="PTHR47505:SF1">
    <property type="entry name" value="DNA UTILIZATION PROTEIN YHGH"/>
    <property type="match status" value="1"/>
</dbReference>
<name>A0ABN0KD06_9ENTE</name>
<reference evidence="3 4" key="1">
    <citation type="submission" date="2013-02" db="EMBL/GenBank/DDBJ databases">
        <title>The Genome Sequence of Enterococcus villorum ATCC_700913.</title>
        <authorList>
            <consortium name="The Broad Institute Genome Sequencing Platform"/>
            <consortium name="The Broad Institute Genome Sequencing Center for Infectious Disease"/>
            <person name="Earl A.M."/>
            <person name="Gilmore M.S."/>
            <person name="Lebreton F."/>
            <person name="Walker B."/>
            <person name="Young S.K."/>
            <person name="Zeng Q."/>
            <person name="Gargeya S."/>
            <person name="Fitzgerald M."/>
            <person name="Haas B."/>
            <person name="Abouelleil A."/>
            <person name="Alvarado L."/>
            <person name="Arachchi H.M."/>
            <person name="Berlin A.M."/>
            <person name="Chapman S.B."/>
            <person name="Dewar J."/>
            <person name="Goldberg J."/>
            <person name="Griggs A."/>
            <person name="Gujja S."/>
            <person name="Hansen M."/>
            <person name="Howarth C."/>
            <person name="Imamovic A."/>
            <person name="Larimer J."/>
            <person name="McCowan C."/>
            <person name="Murphy C."/>
            <person name="Neiman D."/>
            <person name="Pearson M."/>
            <person name="Priest M."/>
            <person name="Roberts A."/>
            <person name="Saif S."/>
            <person name="Shea T."/>
            <person name="Sisk P."/>
            <person name="Sykes S."/>
            <person name="Wortman J."/>
            <person name="Nusbaum C."/>
            <person name="Birren B."/>
        </authorList>
    </citation>
    <scope>NUCLEOTIDE SEQUENCE [LARGE SCALE GENOMIC DNA]</scope>
    <source>
        <strain evidence="3 4">ATCC 700913</strain>
    </source>
</reference>
<evidence type="ECO:0000256" key="1">
    <source>
        <dbReference type="ARBA" id="ARBA00008007"/>
    </source>
</evidence>
<dbReference type="Gene3D" id="3.40.50.2020">
    <property type="match status" value="1"/>
</dbReference>
<protein>
    <submittedName>
        <fullName evidence="3">ComF family protein</fullName>
    </submittedName>
</protein>
<dbReference type="RefSeq" id="WP_010752500.1">
    <property type="nucleotide sequence ID" value="NZ_KB946287.1"/>
</dbReference>
<dbReference type="SUPFAM" id="SSF53271">
    <property type="entry name" value="PRTase-like"/>
    <property type="match status" value="1"/>
</dbReference>
<dbReference type="InterPro" id="IPR029057">
    <property type="entry name" value="PRTase-like"/>
</dbReference>
<organism evidence="3 4">
    <name type="scientific">Enterococcus villorum ATCC 700913</name>
    <dbReference type="NCBI Taxonomy" id="1158604"/>
    <lineage>
        <taxon>Bacteria</taxon>
        <taxon>Bacillati</taxon>
        <taxon>Bacillota</taxon>
        <taxon>Bacilli</taxon>
        <taxon>Lactobacillales</taxon>
        <taxon>Enterococcaceae</taxon>
        <taxon>Enterococcus</taxon>
    </lineage>
</organism>
<dbReference type="EMBL" id="AJAN01000038">
    <property type="protein sequence ID" value="EOH85775.1"/>
    <property type="molecule type" value="Genomic_DNA"/>
</dbReference>
<comment type="similarity">
    <text evidence="1">Belongs to the ComF/GntX family.</text>
</comment>
<accession>A0ABN0KD06</accession>
<evidence type="ECO:0000313" key="3">
    <source>
        <dbReference type="EMBL" id="EOH85775.1"/>
    </source>
</evidence>
<comment type="caution">
    <text evidence="3">The sequence shown here is derived from an EMBL/GenBank/DDBJ whole genome shotgun (WGS) entry which is preliminary data.</text>
</comment>